<feature type="repeat" description="ANK" evidence="4">
    <location>
        <begin position="138"/>
        <end position="158"/>
    </location>
</feature>
<evidence type="ECO:0000256" key="2">
    <source>
        <dbReference type="ARBA" id="ARBA00022737"/>
    </source>
</evidence>
<gene>
    <name evidence="5" type="ORF">HMPREF1544_11697</name>
</gene>
<proteinExistence type="predicted"/>
<dbReference type="InParanoid" id="S2IW85"/>
<dbReference type="GO" id="GO:0019706">
    <property type="term" value="F:protein-cysteine S-palmitoyltransferase activity"/>
    <property type="evidence" value="ECO:0007669"/>
    <property type="project" value="UniProtKB-EC"/>
</dbReference>
<dbReference type="AlphaFoldDB" id="S2IW85"/>
<dbReference type="InterPro" id="IPR002110">
    <property type="entry name" value="Ankyrin_rpt"/>
</dbReference>
<dbReference type="eggNOG" id="KOG0504">
    <property type="taxonomic scope" value="Eukaryota"/>
</dbReference>
<dbReference type="PROSITE" id="PS50088">
    <property type="entry name" value="ANK_REPEAT"/>
    <property type="match status" value="4"/>
</dbReference>
<sequence>MNSSNFMQKAIRNIDNAYSIRQLLENHQETQRCINEKDEHGDTLLHFASRIHNMDVMALLLELGADPEAVNEHGRRPIHEVIDSLTCVQFLVQKYHVDVNAMKRGDWTPVMIAALKGNLDIVKFLTESGALLNRHTKDGRTALYLAVQEGHIELSKYLTDQYPAAITQATNSGRLPTQAAAALHNDHDAAIEITHYLLSHAIIPLPKLLGHRDNSGRNMLLDSAVSQNLPLLKFLLDQGADANDADSLGRNMIHHAAMMGHLNVLNMLSTLKGLSWNAPDAWDFWTPLMHAARQGHFDIVKYLMETVQVDPTKKDKQGRTAQALGEFIYCCYYTLCINTLKTASLWHHDAIAAYLASLQ</sequence>
<dbReference type="SMART" id="SM00248">
    <property type="entry name" value="ANK"/>
    <property type="match status" value="7"/>
</dbReference>
<evidence type="ECO:0000313" key="5">
    <source>
        <dbReference type="EMBL" id="EPB81579.1"/>
    </source>
</evidence>
<dbReference type="Pfam" id="PF12796">
    <property type="entry name" value="Ank_2"/>
    <property type="match status" value="2"/>
</dbReference>
<evidence type="ECO:0000313" key="6">
    <source>
        <dbReference type="Proteomes" id="UP000014254"/>
    </source>
</evidence>
<dbReference type="PANTHER" id="PTHR24161">
    <property type="entry name" value="ANK_REP_REGION DOMAIN-CONTAINING PROTEIN-RELATED"/>
    <property type="match status" value="1"/>
</dbReference>
<organism evidence="5 6">
    <name type="scientific">Mucor circinelloides f. circinelloides (strain 1006PhL)</name>
    <name type="common">Mucormycosis agent</name>
    <name type="synonym">Calyptromyces circinelloides</name>
    <dbReference type="NCBI Taxonomy" id="1220926"/>
    <lineage>
        <taxon>Eukaryota</taxon>
        <taxon>Fungi</taxon>
        <taxon>Fungi incertae sedis</taxon>
        <taxon>Mucoromycota</taxon>
        <taxon>Mucoromycotina</taxon>
        <taxon>Mucoromycetes</taxon>
        <taxon>Mucorales</taxon>
        <taxon>Mucorineae</taxon>
        <taxon>Mucoraceae</taxon>
        <taxon>Mucor</taxon>
    </lineage>
</organism>
<dbReference type="PROSITE" id="PS50297">
    <property type="entry name" value="ANK_REP_REGION"/>
    <property type="match status" value="3"/>
</dbReference>
<keyword evidence="2" id="KW-0677">Repeat</keyword>
<dbReference type="VEuPathDB" id="FungiDB:HMPREF1544_11697"/>
<keyword evidence="6" id="KW-1185">Reference proteome</keyword>
<evidence type="ECO:0000256" key="3">
    <source>
        <dbReference type="ARBA" id="ARBA00023043"/>
    </source>
</evidence>
<dbReference type="OMA" id="TRCQYEP"/>
<feature type="repeat" description="ANK" evidence="4">
    <location>
        <begin position="215"/>
        <end position="247"/>
    </location>
</feature>
<reference evidence="6" key="1">
    <citation type="submission" date="2013-05" db="EMBL/GenBank/DDBJ databases">
        <title>The Genome sequence of Mucor circinelloides f. circinelloides 1006PhL.</title>
        <authorList>
            <consortium name="The Broad Institute Genomics Platform"/>
            <person name="Cuomo C."/>
            <person name="Earl A."/>
            <person name="Findley K."/>
            <person name="Lee S.C."/>
            <person name="Walker B."/>
            <person name="Young S."/>
            <person name="Zeng Q."/>
            <person name="Gargeya S."/>
            <person name="Fitzgerald M."/>
            <person name="Haas B."/>
            <person name="Abouelleil A."/>
            <person name="Allen A.W."/>
            <person name="Alvarado L."/>
            <person name="Arachchi H.M."/>
            <person name="Berlin A.M."/>
            <person name="Chapman S.B."/>
            <person name="Gainer-Dewar J."/>
            <person name="Goldberg J."/>
            <person name="Griggs A."/>
            <person name="Gujja S."/>
            <person name="Hansen M."/>
            <person name="Howarth C."/>
            <person name="Imamovic A."/>
            <person name="Ireland A."/>
            <person name="Larimer J."/>
            <person name="McCowan C."/>
            <person name="Murphy C."/>
            <person name="Pearson M."/>
            <person name="Poon T.W."/>
            <person name="Priest M."/>
            <person name="Roberts A."/>
            <person name="Saif S."/>
            <person name="Shea T."/>
            <person name="Sisk P."/>
            <person name="Sykes S."/>
            <person name="Wortman J."/>
            <person name="Nusbaum C."/>
            <person name="Birren B."/>
        </authorList>
    </citation>
    <scope>NUCLEOTIDE SEQUENCE [LARGE SCALE GENOMIC DNA]</scope>
    <source>
        <strain evidence="6">1006PhL</strain>
    </source>
</reference>
<dbReference type="OrthoDB" id="539213at2759"/>
<dbReference type="Gene3D" id="1.25.40.20">
    <property type="entry name" value="Ankyrin repeat-containing domain"/>
    <property type="match status" value="3"/>
</dbReference>
<accession>S2IW85</accession>
<dbReference type="EMBL" id="KE124163">
    <property type="protein sequence ID" value="EPB81579.1"/>
    <property type="molecule type" value="Genomic_DNA"/>
</dbReference>
<dbReference type="EC" id="2.3.1.225" evidence="1"/>
<dbReference type="Proteomes" id="UP000014254">
    <property type="component" value="Unassembled WGS sequence"/>
</dbReference>
<dbReference type="SUPFAM" id="SSF48403">
    <property type="entry name" value="Ankyrin repeat"/>
    <property type="match status" value="1"/>
</dbReference>
<dbReference type="PANTHER" id="PTHR24161:SF85">
    <property type="entry name" value="PALMITOYLTRANSFERASE HIP14"/>
    <property type="match status" value="1"/>
</dbReference>
<feature type="repeat" description="ANK" evidence="4">
    <location>
        <begin position="105"/>
        <end position="137"/>
    </location>
</feature>
<protein>
    <recommendedName>
        <fullName evidence="1">protein S-acyltransferase</fullName>
        <ecNumber evidence="1">2.3.1.225</ecNumber>
    </recommendedName>
</protein>
<name>S2IW85_MUCC1</name>
<dbReference type="Pfam" id="PF00023">
    <property type="entry name" value="Ank"/>
    <property type="match status" value="1"/>
</dbReference>
<evidence type="ECO:0000256" key="4">
    <source>
        <dbReference type="PROSITE-ProRule" id="PRU00023"/>
    </source>
</evidence>
<dbReference type="PRINTS" id="PR01415">
    <property type="entry name" value="ANKYRIN"/>
</dbReference>
<dbReference type="InterPro" id="IPR036770">
    <property type="entry name" value="Ankyrin_rpt-contain_sf"/>
</dbReference>
<feature type="repeat" description="ANK" evidence="4">
    <location>
        <begin position="40"/>
        <end position="72"/>
    </location>
</feature>
<dbReference type="STRING" id="1220926.S2IW85"/>
<evidence type="ECO:0000256" key="1">
    <source>
        <dbReference type="ARBA" id="ARBA00012210"/>
    </source>
</evidence>
<keyword evidence="3 4" id="KW-0040">ANK repeat</keyword>